<dbReference type="Proteomes" id="UP000070134">
    <property type="component" value="Chromosome"/>
</dbReference>
<evidence type="ECO:0000313" key="2">
    <source>
        <dbReference type="EMBL" id="AMM31737.1"/>
    </source>
</evidence>
<feature type="region of interest" description="Disordered" evidence="1">
    <location>
        <begin position="1"/>
        <end position="28"/>
    </location>
</feature>
<dbReference type="OrthoDB" id="4965904at2"/>
<organism evidence="2 3">
    <name type="scientific">Sinomonas atrocyanea</name>
    <dbReference type="NCBI Taxonomy" id="37927"/>
    <lineage>
        <taxon>Bacteria</taxon>
        <taxon>Bacillati</taxon>
        <taxon>Actinomycetota</taxon>
        <taxon>Actinomycetes</taxon>
        <taxon>Micrococcales</taxon>
        <taxon>Micrococcaceae</taxon>
        <taxon>Sinomonas</taxon>
    </lineage>
</organism>
<sequence length="83" mass="8523">MSTATVLTPVPGLHGTGPHPLDPARPAPRREDDCAECGSALAESEEHRCADCTDLAARAWCRDCGAVLADTDLDAGACASCEA</sequence>
<evidence type="ECO:0000313" key="3">
    <source>
        <dbReference type="Proteomes" id="UP000070134"/>
    </source>
</evidence>
<gene>
    <name evidence="2" type="ORF">SA2016_1054</name>
</gene>
<dbReference type="STRING" id="37927.SA2016_1054"/>
<protein>
    <submittedName>
        <fullName evidence="2">Uncharacterized protein</fullName>
    </submittedName>
</protein>
<dbReference type="KEGG" id="satk:SA2016_1054"/>
<proteinExistence type="predicted"/>
<dbReference type="AlphaFoldDB" id="A0A126ZXQ2"/>
<reference evidence="2 3" key="1">
    <citation type="submission" date="2016-02" db="EMBL/GenBank/DDBJ databases">
        <title>Complete genome of Sinomonas atrocyanea KCTC 3377.</title>
        <authorList>
            <person name="Kim K.M."/>
        </authorList>
    </citation>
    <scope>NUCLEOTIDE SEQUENCE [LARGE SCALE GENOMIC DNA]</scope>
    <source>
        <strain evidence="2 3">KCTC 3377</strain>
    </source>
</reference>
<dbReference type="RefSeq" id="WP_066496134.1">
    <property type="nucleotide sequence ID" value="NZ_BJMO01000094.1"/>
</dbReference>
<accession>A0A126ZXQ2</accession>
<dbReference type="EMBL" id="CP014518">
    <property type="protein sequence ID" value="AMM31737.1"/>
    <property type="molecule type" value="Genomic_DNA"/>
</dbReference>
<keyword evidence="3" id="KW-1185">Reference proteome</keyword>
<evidence type="ECO:0000256" key="1">
    <source>
        <dbReference type="SAM" id="MobiDB-lite"/>
    </source>
</evidence>
<name>A0A126ZXQ2_9MICC</name>